<dbReference type="OrthoDB" id="17725at2759"/>
<dbReference type="GO" id="GO:0005886">
    <property type="term" value="C:plasma membrane"/>
    <property type="evidence" value="ECO:0007669"/>
    <property type="project" value="TreeGrafter"/>
</dbReference>
<organism evidence="3 4">
    <name type="scientific">Mytilus coruscus</name>
    <name type="common">Sea mussel</name>
    <dbReference type="NCBI Taxonomy" id="42192"/>
    <lineage>
        <taxon>Eukaryota</taxon>
        <taxon>Metazoa</taxon>
        <taxon>Spiralia</taxon>
        <taxon>Lophotrochozoa</taxon>
        <taxon>Mollusca</taxon>
        <taxon>Bivalvia</taxon>
        <taxon>Autobranchia</taxon>
        <taxon>Pteriomorphia</taxon>
        <taxon>Mytilida</taxon>
        <taxon>Mytiloidea</taxon>
        <taxon>Mytilidae</taxon>
        <taxon>Mytilinae</taxon>
        <taxon>Mytilus</taxon>
    </lineage>
</organism>
<feature type="domain" description="DUF218" evidence="2">
    <location>
        <begin position="88"/>
        <end position="204"/>
    </location>
</feature>
<dbReference type="PANTHER" id="PTHR30336">
    <property type="entry name" value="INNER MEMBRANE PROTEIN, PROBABLE PERMEASE"/>
    <property type="match status" value="1"/>
</dbReference>
<dbReference type="EMBL" id="CACVKT020007568">
    <property type="protein sequence ID" value="CAC5408581.1"/>
    <property type="molecule type" value="Genomic_DNA"/>
</dbReference>
<evidence type="ECO:0000256" key="1">
    <source>
        <dbReference type="SAM" id="MobiDB-lite"/>
    </source>
</evidence>
<dbReference type="Gene3D" id="3.40.50.620">
    <property type="entry name" value="HUPs"/>
    <property type="match status" value="1"/>
</dbReference>
<dbReference type="PANTHER" id="PTHR30336:SF20">
    <property type="entry name" value="DUF218 DOMAIN-CONTAINING PROTEIN"/>
    <property type="match status" value="1"/>
</dbReference>
<dbReference type="Proteomes" id="UP000507470">
    <property type="component" value="Unassembled WGS sequence"/>
</dbReference>
<evidence type="ECO:0000313" key="3">
    <source>
        <dbReference type="EMBL" id="CAC5408581.1"/>
    </source>
</evidence>
<proteinExistence type="predicted"/>
<gene>
    <name evidence="3" type="ORF">MCOR_41960</name>
</gene>
<dbReference type="Pfam" id="PF02698">
    <property type="entry name" value="DUF218"/>
    <property type="match status" value="1"/>
</dbReference>
<keyword evidence="4" id="KW-1185">Reference proteome</keyword>
<sequence>MKPVGNGKGAKPGEGGKPGVEGKGAKPGDERKEAKPKGGKGGKPGRRVLMSVCVASKDHCPVIPSSHIDAALKIWNYLRIDDQPVKSDIIIALGSYDIRVAERAAELWHDRYAEFILFSGKSGNLTKGKWKKTETEIFRDVAIGKGVPKNRIIIETESTNTGENIRFSYRLLRNRNGLPSNAILVQKPYMGRRTLATFQKQWPGPKCKTCVTSPNIDLFDYPNSEVGDLDDVITIVIGDMQRMDSYAKLGYQTSQRIPDDVWSAYNILHRSGMYNGHLV</sequence>
<dbReference type="InterPro" id="IPR014729">
    <property type="entry name" value="Rossmann-like_a/b/a_fold"/>
</dbReference>
<name>A0A6J8DM57_MYTCO</name>
<dbReference type="InterPro" id="IPR003848">
    <property type="entry name" value="DUF218"/>
</dbReference>
<dbReference type="InterPro" id="IPR051599">
    <property type="entry name" value="Cell_Envelope_Assoc"/>
</dbReference>
<reference evidence="3 4" key="1">
    <citation type="submission" date="2020-06" db="EMBL/GenBank/DDBJ databases">
        <authorList>
            <person name="Li R."/>
            <person name="Bekaert M."/>
        </authorList>
    </citation>
    <scope>NUCLEOTIDE SEQUENCE [LARGE SCALE GENOMIC DNA]</scope>
    <source>
        <strain evidence="4">wild</strain>
    </source>
</reference>
<feature type="compositionally biased region" description="Gly residues" evidence="1">
    <location>
        <begin position="1"/>
        <end position="22"/>
    </location>
</feature>
<evidence type="ECO:0000259" key="2">
    <source>
        <dbReference type="Pfam" id="PF02698"/>
    </source>
</evidence>
<protein>
    <recommendedName>
        <fullName evidence="2">DUF218 domain-containing protein</fullName>
    </recommendedName>
</protein>
<dbReference type="AlphaFoldDB" id="A0A6J8DM57"/>
<feature type="compositionally biased region" description="Basic and acidic residues" evidence="1">
    <location>
        <begin position="23"/>
        <end position="36"/>
    </location>
</feature>
<accession>A0A6J8DM57</accession>
<evidence type="ECO:0000313" key="4">
    <source>
        <dbReference type="Proteomes" id="UP000507470"/>
    </source>
</evidence>
<dbReference type="CDD" id="cd06259">
    <property type="entry name" value="YdcF-like"/>
    <property type="match status" value="1"/>
</dbReference>
<feature type="region of interest" description="Disordered" evidence="1">
    <location>
        <begin position="1"/>
        <end position="45"/>
    </location>
</feature>